<dbReference type="OrthoDB" id="6250593at2759"/>
<name>A0A8E0VS56_9TREM</name>
<accession>A0A8E0VS56</accession>
<evidence type="ECO:0000313" key="1">
    <source>
        <dbReference type="EMBL" id="KAA0201112.1"/>
    </source>
</evidence>
<reference evidence="1" key="1">
    <citation type="submission" date="2019-05" db="EMBL/GenBank/DDBJ databases">
        <title>Annotation for the trematode Fasciolopsis buski.</title>
        <authorList>
            <person name="Choi Y.-J."/>
        </authorList>
    </citation>
    <scope>NUCLEOTIDE SEQUENCE</scope>
    <source>
        <strain evidence="1">HT</strain>
        <tissue evidence="1">Whole worm</tissue>
    </source>
</reference>
<comment type="caution">
    <text evidence="1">The sequence shown here is derived from an EMBL/GenBank/DDBJ whole genome shotgun (WGS) entry which is preliminary data.</text>
</comment>
<proteinExistence type="predicted"/>
<keyword evidence="2" id="KW-1185">Reference proteome</keyword>
<dbReference type="AlphaFoldDB" id="A0A8E0VS56"/>
<evidence type="ECO:0000313" key="2">
    <source>
        <dbReference type="Proteomes" id="UP000728185"/>
    </source>
</evidence>
<organism evidence="1 2">
    <name type="scientific">Fasciolopsis buskii</name>
    <dbReference type="NCBI Taxonomy" id="27845"/>
    <lineage>
        <taxon>Eukaryota</taxon>
        <taxon>Metazoa</taxon>
        <taxon>Spiralia</taxon>
        <taxon>Lophotrochozoa</taxon>
        <taxon>Platyhelminthes</taxon>
        <taxon>Trematoda</taxon>
        <taxon>Digenea</taxon>
        <taxon>Plagiorchiida</taxon>
        <taxon>Echinostomata</taxon>
        <taxon>Echinostomatoidea</taxon>
        <taxon>Fasciolidae</taxon>
        <taxon>Fasciolopsis</taxon>
    </lineage>
</organism>
<dbReference type="Proteomes" id="UP000728185">
    <property type="component" value="Unassembled WGS sequence"/>
</dbReference>
<protein>
    <submittedName>
        <fullName evidence="1">Uncharacterized protein</fullName>
    </submittedName>
</protein>
<sequence>MTETTSFSFQKLYTKLRDISSDVDVTSIVQLLNRNHSLSHWQPIEYLPPDSDCPEILQSEHVIVDKLVKSELQTKFDQLKKQFSELSSFMQQNRDVVETLENLEKR</sequence>
<gene>
    <name evidence="1" type="ORF">FBUS_05756</name>
</gene>
<dbReference type="EMBL" id="LUCM01000098">
    <property type="protein sequence ID" value="KAA0201112.1"/>
    <property type="molecule type" value="Genomic_DNA"/>
</dbReference>